<dbReference type="PANTHER" id="PTHR43758:SF2">
    <property type="entry name" value="OXIDIZED PURINE NUCLEOSIDE TRIPHOSPHATE HYDROLASE"/>
    <property type="match status" value="1"/>
</dbReference>
<reference evidence="8" key="1">
    <citation type="submission" date="2020-10" db="EMBL/GenBank/DDBJ databases">
        <authorList>
            <person name="Gilroy R."/>
        </authorList>
    </citation>
    <scope>NUCLEOTIDE SEQUENCE</scope>
    <source>
        <strain evidence="8">13361</strain>
    </source>
</reference>
<name>A0A9D0Z270_9FIRM</name>
<dbReference type="PRINTS" id="PR00502">
    <property type="entry name" value="NUDIXFAMILY"/>
</dbReference>
<comment type="caution">
    <text evidence="8">The sequence shown here is derived from an EMBL/GenBank/DDBJ whole genome shotgun (WGS) entry which is preliminary data.</text>
</comment>
<protein>
    <submittedName>
        <fullName evidence="8">8-oxo-dGTP diphosphatase</fullName>
    </submittedName>
</protein>
<evidence type="ECO:0000259" key="7">
    <source>
        <dbReference type="PROSITE" id="PS51462"/>
    </source>
</evidence>
<evidence type="ECO:0000256" key="4">
    <source>
        <dbReference type="ARBA" id="ARBA00022801"/>
    </source>
</evidence>
<feature type="domain" description="Nudix hydrolase" evidence="7">
    <location>
        <begin position="23"/>
        <end position="145"/>
    </location>
</feature>
<accession>A0A9D0Z270</accession>
<dbReference type="EMBL" id="DVFK01000065">
    <property type="protein sequence ID" value="HIQ67799.1"/>
    <property type="molecule type" value="Genomic_DNA"/>
</dbReference>
<dbReference type="InterPro" id="IPR020476">
    <property type="entry name" value="Nudix_hydrolase"/>
</dbReference>
<evidence type="ECO:0000256" key="6">
    <source>
        <dbReference type="RuleBase" id="RU003476"/>
    </source>
</evidence>
<dbReference type="SUPFAM" id="SSF55811">
    <property type="entry name" value="Nudix"/>
    <property type="match status" value="1"/>
</dbReference>
<evidence type="ECO:0000313" key="9">
    <source>
        <dbReference type="Proteomes" id="UP000886796"/>
    </source>
</evidence>
<dbReference type="PANTHER" id="PTHR43758">
    <property type="entry name" value="7,8-DIHYDRO-8-OXOGUANINE TRIPHOSPHATASE"/>
    <property type="match status" value="1"/>
</dbReference>
<evidence type="ECO:0000256" key="1">
    <source>
        <dbReference type="ARBA" id="ARBA00001946"/>
    </source>
</evidence>
<keyword evidence="4 6" id="KW-0378">Hydrolase</keyword>
<dbReference type="GO" id="GO:0016818">
    <property type="term" value="F:hydrolase activity, acting on acid anhydrides, in phosphorus-containing anhydrides"/>
    <property type="evidence" value="ECO:0007669"/>
    <property type="project" value="TreeGrafter"/>
</dbReference>
<dbReference type="Proteomes" id="UP000886796">
    <property type="component" value="Unassembled WGS sequence"/>
</dbReference>
<proteinExistence type="inferred from homology"/>
<reference evidence="8" key="2">
    <citation type="journal article" date="2021" name="PeerJ">
        <title>Extensive microbial diversity within the chicken gut microbiome revealed by metagenomics and culture.</title>
        <authorList>
            <person name="Gilroy R."/>
            <person name="Ravi A."/>
            <person name="Getino M."/>
            <person name="Pursley I."/>
            <person name="Horton D.L."/>
            <person name="Alikhan N.F."/>
            <person name="Baker D."/>
            <person name="Gharbi K."/>
            <person name="Hall N."/>
            <person name="Watson M."/>
            <person name="Adriaenssens E.M."/>
            <person name="Foster-Nyarko E."/>
            <person name="Jarju S."/>
            <person name="Secka A."/>
            <person name="Antonio M."/>
            <person name="Oren A."/>
            <person name="Chaudhuri R.R."/>
            <person name="La Ragione R."/>
            <person name="Hildebrand F."/>
            <person name="Pallen M.J."/>
        </authorList>
    </citation>
    <scope>NUCLEOTIDE SEQUENCE</scope>
    <source>
        <strain evidence="8">13361</strain>
    </source>
</reference>
<dbReference type="Pfam" id="PF00293">
    <property type="entry name" value="NUDIX"/>
    <property type="match status" value="1"/>
</dbReference>
<dbReference type="InterPro" id="IPR000086">
    <property type="entry name" value="NUDIX_hydrolase_dom"/>
</dbReference>
<dbReference type="PROSITE" id="PS00893">
    <property type="entry name" value="NUDIX_BOX"/>
    <property type="match status" value="1"/>
</dbReference>
<evidence type="ECO:0000313" key="8">
    <source>
        <dbReference type="EMBL" id="HIQ67799.1"/>
    </source>
</evidence>
<dbReference type="PROSITE" id="PS51462">
    <property type="entry name" value="NUDIX"/>
    <property type="match status" value="1"/>
</dbReference>
<dbReference type="GO" id="GO:0005737">
    <property type="term" value="C:cytoplasm"/>
    <property type="evidence" value="ECO:0007669"/>
    <property type="project" value="TreeGrafter"/>
</dbReference>
<dbReference type="InterPro" id="IPR020084">
    <property type="entry name" value="NUDIX_hydrolase_CS"/>
</dbReference>
<dbReference type="Gene3D" id="3.90.79.10">
    <property type="entry name" value="Nucleoside Triphosphate Pyrophosphohydrolase"/>
    <property type="match status" value="1"/>
</dbReference>
<keyword evidence="3" id="KW-0479">Metal-binding</keyword>
<dbReference type="InterPro" id="IPR015797">
    <property type="entry name" value="NUDIX_hydrolase-like_dom_sf"/>
</dbReference>
<sequence>MYVTIPAITLVQVVVFRVERRESVELTVLCLVYRGSQVLLQKRVKPDWQGYALPGGHVEAGESIVDAVIREMQEETGLRIFHPRLCGLKQFPIDRGRYLVFLFKTQDFEGQLRSSAEGQMVWVERAQIPELPTVADFQELLSVFDRDDLTEFQYIPHHGAWDVQIR</sequence>
<organism evidence="8 9">
    <name type="scientific">Candidatus Faecousia excrementigallinarum</name>
    <dbReference type="NCBI Taxonomy" id="2840806"/>
    <lineage>
        <taxon>Bacteria</taxon>
        <taxon>Bacillati</taxon>
        <taxon>Bacillota</taxon>
        <taxon>Clostridia</taxon>
        <taxon>Eubacteriales</taxon>
        <taxon>Oscillospiraceae</taxon>
        <taxon>Faecousia</taxon>
    </lineage>
</organism>
<evidence type="ECO:0000256" key="2">
    <source>
        <dbReference type="ARBA" id="ARBA00005582"/>
    </source>
</evidence>
<gene>
    <name evidence="8" type="ORF">IAB74_04740</name>
</gene>
<evidence type="ECO:0000256" key="5">
    <source>
        <dbReference type="ARBA" id="ARBA00022842"/>
    </source>
</evidence>
<comment type="similarity">
    <text evidence="2 6">Belongs to the Nudix hydrolase family.</text>
</comment>
<dbReference type="AlphaFoldDB" id="A0A9D0Z270"/>
<comment type="cofactor">
    <cofactor evidence="1">
        <name>Mg(2+)</name>
        <dbReference type="ChEBI" id="CHEBI:18420"/>
    </cofactor>
</comment>
<keyword evidence="5" id="KW-0460">Magnesium</keyword>
<dbReference type="CDD" id="cd18875">
    <property type="entry name" value="NUDIX_Hydrolase"/>
    <property type="match status" value="1"/>
</dbReference>
<dbReference type="GO" id="GO:0046872">
    <property type="term" value="F:metal ion binding"/>
    <property type="evidence" value="ECO:0007669"/>
    <property type="project" value="UniProtKB-KW"/>
</dbReference>
<evidence type="ECO:0000256" key="3">
    <source>
        <dbReference type="ARBA" id="ARBA00022723"/>
    </source>
</evidence>